<dbReference type="PANTHER" id="PTHR30329">
    <property type="entry name" value="STATOR ELEMENT OF FLAGELLAR MOTOR COMPLEX"/>
    <property type="match status" value="1"/>
</dbReference>
<dbReference type="InterPro" id="IPR050330">
    <property type="entry name" value="Bact_OuterMem_StrucFunc"/>
</dbReference>
<keyword evidence="2 4" id="KW-0472">Membrane</keyword>
<evidence type="ECO:0000313" key="7">
    <source>
        <dbReference type="EMBL" id="KAA9338539.1"/>
    </source>
</evidence>
<evidence type="ECO:0000256" key="2">
    <source>
        <dbReference type="ARBA" id="ARBA00023136"/>
    </source>
</evidence>
<comment type="caution">
    <text evidence="7">The sequence shown here is derived from an EMBL/GenBank/DDBJ whole genome shotgun (WGS) entry which is preliminary data.</text>
</comment>
<dbReference type="EMBL" id="VTWU01000002">
    <property type="protein sequence ID" value="KAA9338539.1"/>
    <property type="molecule type" value="Genomic_DNA"/>
</dbReference>
<keyword evidence="5" id="KW-1133">Transmembrane helix</keyword>
<dbReference type="InterPro" id="IPR006665">
    <property type="entry name" value="OmpA-like"/>
</dbReference>
<dbReference type="SUPFAM" id="SSF103088">
    <property type="entry name" value="OmpA-like"/>
    <property type="match status" value="1"/>
</dbReference>
<comment type="subcellular location">
    <subcellularLocation>
        <location evidence="1">Cell outer membrane</location>
    </subcellularLocation>
</comment>
<sequence>MWVAGSGKYGLAGMAAGLGEPHLYGRFICLLPMLFRLALLALSVLFATLGRAQQLVPRLLLDEEFHDNHRNWPTGLLGNAEYSFRPGEYVGKEIRRENRQRVALIQVPLDADRDFDIEAEYRTSWVGTLAWGAQDEENMQLFGLNPDKHVSICGWRRGKFFWGAPESTTAAVINEKGWNTLRLERRGKRVRYFINGTPVADTKFAGLWGQGIGLETNRGSTARLRHLRVWQLEPEMPAPAATPAPAAAIAPVATASTAEPADAAEALAAPLRGGQRLALRNVFFVQGQPELLGTSKPELARLAKALNNQSALRIRLEGHTDNQGPEDKNQLLSEQRAQAIKTFLVKYGVAAERLETVGYGPTRPVAPNDTEAHRRQNRRVECVVVEQ</sequence>
<evidence type="ECO:0000259" key="6">
    <source>
        <dbReference type="PROSITE" id="PS51123"/>
    </source>
</evidence>
<dbReference type="InterPro" id="IPR013320">
    <property type="entry name" value="ConA-like_dom_sf"/>
</dbReference>
<dbReference type="InterPro" id="IPR006664">
    <property type="entry name" value="OMP_bac"/>
</dbReference>
<dbReference type="PROSITE" id="PS51123">
    <property type="entry name" value="OMPA_2"/>
    <property type="match status" value="1"/>
</dbReference>
<keyword evidence="8" id="KW-1185">Reference proteome</keyword>
<evidence type="ECO:0000313" key="8">
    <source>
        <dbReference type="Proteomes" id="UP000326380"/>
    </source>
</evidence>
<dbReference type="Pfam" id="PF00691">
    <property type="entry name" value="OmpA"/>
    <property type="match status" value="1"/>
</dbReference>
<dbReference type="PANTHER" id="PTHR30329:SF21">
    <property type="entry name" value="LIPOPROTEIN YIAD-RELATED"/>
    <property type="match status" value="1"/>
</dbReference>
<feature type="transmembrane region" description="Helical" evidence="5">
    <location>
        <begin position="23"/>
        <end position="49"/>
    </location>
</feature>
<dbReference type="InterPro" id="IPR036737">
    <property type="entry name" value="OmpA-like_sf"/>
</dbReference>
<dbReference type="GO" id="GO:0009279">
    <property type="term" value="C:cell outer membrane"/>
    <property type="evidence" value="ECO:0007669"/>
    <property type="project" value="UniProtKB-SubCell"/>
</dbReference>
<evidence type="ECO:0000256" key="4">
    <source>
        <dbReference type="PROSITE-ProRule" id="PRU00473"/>
    </source>
</evidence>
<accession>A0AA88FM76</accession>
<dbReference type="Proteomes" id="UP000326380">
    <property type="component" value="Unassembled WGS sequence"/>
</dbReference>
<evidence type="ECO:0000256" key="3">
    <source>
        <dbReference type="ARBA" id="ARBA00023237"/>
    </source>
</evidence>
<organism evidence="7 8">
    <name type="scientific">Hymenobacter busanensis</name>
    <dbReference type="NCBI Taxonomy" id="2607656"/>
    <lineage>
        <taxon>Bacteria</taxon>
        <taxon>Pseudomonadati</taxon>
        <taxon>Bacteroidota</taxon>
        <taxon>Cytophagia</taxon>
        <taxon>Cytophagales</taxon>
        <taxon>Hymenobacteraceae</taxon>
        <taxon>Hymenobacter</taxon>
    </lineage>
</organism>
<keyword evidence="3" id="KW-0998">Cell outer membrane</keyword>
<dbReference type="GO" id="GO:0004553">
    <property type="term" value="F:hydrolase activity, hydrolyzing O-glycosyl compounds"/>
    <property type="evidence" value="ECO:0007669"/>
    <property type="project" value="UniProtKB-ARBA"/>
</dbReference>
<dbReference type="PRINTS" id="PR01021">
    <property type="entry name" value="OMPADOMAIN"/>
</dbReference>
<gene>
    <name evidence="7" type="ORF">F0P96_06820</name>
</gene>
<reference evidence="7 8" key="1">
    <citation type="submission" date="2019-09" db="EMBL/GenBank/DDBJ databases">
        <title>Genome sequence of Hymenobacter sp. M3.</title>
        <authorList>
            <person name="Srinivasan S."/>
        </authorList>
    </citation>
    <scope>NUCLEOTIDE SEQUENCE [LARGE SCALE GENOMIC DNA]</scope>
    <source>
        <strain evidence="7 8">M3</strain>
    </source>
</reference>
<evidence type="ECO:0000256" key="1">
    <source>
        <dbReference type="ARBA" id="ARBA00004442"/>
    </source>
</evidence>
<dbReference type="SUPFAM" id="SSF49899">
    <property type="entry name" value="Concanavalin A-like lectins/glucanases"/>
    <property type="match status" value="1"/>
</dbReference>
<proteinExistence type="predicted"/>
<name>A0AA88FM76_9BACT</name>
<dbReference type="AlphaFoldDB" id="A0AA88FM76"/>
<dbReference type="GO" id="GO:0005975">
    <property type="term" value="P:carbohydrate metabolic process"/>
    <property type="evidence" value="ECO:0007669"/>
    <property type="project" value="UniProtKB-ARBA"/>
</dbReference>
<dbReference type="CDD" id="cd07185">
    <property type="entry name" value="OmpA_C-like"/>
    <property type="match status" value="1"/>
</dbReference>
<dbReference type="Gene3D" id="3.30.1330.60">
    <property type="entry name" value="OmpA-like domain"/>
    <property type="match status" value="1"/>
</dbReference>
<evidence type="ECO:0000256" key="5">
    <source>
        <dbReference type="SAM" id="Phobius"/>
    </source>
</evidence>
<protein>
    <submittedName>
        <fullName evidence="7">OmpA family protein</fullName>
    </submittedName>
</protein>
<feature type="domain" description="OmpA-like" evidence="6">
    <location>
        <begin position="272"/>
        <end position="387"/>
    </location>
</feature>
<keyword evidence="5" id="KW-0812">Transmembrane</keyword>
<dbReference type="Gene3D" id="2.60.120.560">
    <property type="entry name" value="Exo-inulinase, domain 1"/>
    <property type="match status" value="1"/>
</dbReference>